<dbReference type="PROSITE" id="PS51898">
    <property type="entry name" value="TYR_RECOMBINASE"/>
    <property type="match status" value="1"/>
</dbReference>
<dbReference type="GO" id="GO:0015074">
    <property type="term" value="P:DNA integration"/>
    <property type="evidence" value="ECO:0007669"/>
    <property type="project" value="UniProtKB-KW"/>
</dbReference>
<dbReference type="AlphaFoldDB" id="A0A4R6R1J2"/>
<comment type="caution">
    <text evidence="8">The sequence shown here is derived from an EMBL/GenBank/DDBJ whole genome shotgun (WGS) entry which is preliminary data.</text>
</comment>
<dbReference type="GO" id="GO:0003677">
    <property type="term" value="F:DNA binding"/>
    <property type="evidence" value="ECO:0007669"/>
    <property type="project" value="UniProtKB-UniRule"/>
</dbReference>
<dbReference type="OrthoDB" id="5415821at2"/>
<dbReference type="CDD" id="cd01182">
    <property type="entry name" value="INT_RitC_C_like"/>
    <property type="match status" value="1"/>
</dbReference>
<dbReference type="PANTHER" id="PTHR30349">
    <property type="entry name" value="PHAGE INTEGRASE-RELATED"/>
    <property type="match status" value="1"/>
</dbReference>
<accession>A0A4R6R1J2</accession>
<proteinExistence type="inferred from homology"/>
<dbReference type="Gene3D" id="1.10.443.10">
    <property type="entry name" value="Intergrase catalytic core"/>
    <property type="match status" value="1"/>
</dbReference>
<name>A0A4R6R1J2_9BURK</name>
<dbReference type="RefSeq" id="WP_133611082.1">
    <property type="nucleotide sequence ID" value="NZ_SNXW01000012.1"/>
</dbReference>
<protein>
    <submittedName>
        <fullName evidence="8">Site-specific recombinase XerD</fullName>
    </submittedName>
</protein>
<evidence type="ECO:0000259" key="7">
    <source>
        <dbReference type="PROSITE" id="PS51900"/>
    </source>
</evidence>
<evidence type="ECO:0000256" key="3">
    <source>
        <dbReference type="ARBA" id="ARBA00023125"/>
    </source>
</evidence>
<dbReference type="PROSITE" id="PS51900">
    <property type="entry name" value="CB"/>
    <property type="match status" value="1"/>
</dbReference>
<keyword evidence="2" id="KW-0229">DNA integration</keyword>
<dbReference type="InterPro" id="IPR004107">
    <property type="entry name" value="Integrase_SAM-like_N"/>
</dbReference>
<sequence length="333" mass="36877">MTAATGNLPVLLEGFFTRRLMHQRQASAHTIASYRDTFRLFLRFAQKRLKVAPSALVLEQLDAPLIAAFLADLEHERGVTARSRNLRQSAIRSFFQYAAFESPGHAGLIQRVLAIPSKRCTRKQVCHLTREEVEALLAAPDRTTWAGRRDHALLLLAVQTGLRLSEITGLRAADVRLGTGAHVHVLGKGRKERCTPLAKQTQAALRSWMSSDLGPEPVILFPSARGNRLSADGVQYLVAKHVATAGRTCASLTCKRVTPHVLRHTTAMELLQAGVDRSVIAMWLGHESLETTQIYLDADLTLKERVLDTVAPPSVQARRYRPEDKLMAFLSAL</sequence>
<dbReference type="InterPro" id="IPR050090">
    <property type="entry name" value="Tyrosine_recombinase_XerCD"/>
</dbReference>
<keyword evidence="9" id="KW-1185">Reference proteome</keyword>
<comment type="similarity">
    <text evidence="1">Belongs to the 'phage' integrase family.</text>
</comment>
<gene>
    <name evidence="8" type="ORF">EV672_11231</name>
</gene>
<reference evidence="8 9" key="1">
    <citation type="submission" date="2019-03" db="EMBL/GenBank/DDBJ databases">
        <title>Genomic Encyclopedia of Type Strains, Phase IV (KMG-IV): sequencing the most valuable type-strain genomes for metagenomic binning, comparative biology and taxonomic classification.</title>
        <authorList>
            <person name="Goeker M."/>
        </authorList>
    </citation>
    <scope>NUCLEOTIDE SEQUENCE [LARGE SCALE GENOMIC DNA]</scope>
    <source>
        <strain evidence="8 9">DSM 11901</strain>
    </source>
</reference>
<dbReference type="InterPro" id="IPR013762">
    <property type="entry name" value="Integrase-like_cat_sf"/>
</dbReference>
<organism evidence="8 9">
    <name type="scientific">Aquabacterium commune</name>
    <dbReference type="NCBI Taxonomy" id="70586"/>
    <lineage>
        <taxon>Bacteria</taxon>
        <taxon>Pseudomonadati</taxon>
        <taxon>Pseudomonadota</taxon>
        <taxon>Betaproteobacteria</taxon>
        <taxon>Burkholderiales</taxon>
        <taxon>Aquabacterium</taxon>
    </lineage>
</organism>
<evidence type="ECO:0000256" key="2">
    <source>
        <dbReference type="ARBA" id="ARBA00022908"/>
    </source>
</evidence>
<dbReference type="InterPro" id="IPR011010">
    <property type="entry name" value="DNA_brk_join_enz"/>
</dbReference>
<dbReference type="GO" id="GO:0006310">
    <property type="term" value="P:DNA recombination"/>
    <property type="evidence" value="ECO:0007669"/>
    <property type="project" value="UniProtKB-KW"/>
</dbReference>
<dbReference type="InterPro" id="IPR044068">
    <property type="entry name" value="CB"/>
</dbReference>
<dbReference type="Pfam" id="PF00589">
    <property type="entry name" value="Phage_integrase"/>
    <property type="match status" value="1"/>
</dbReference>
<dbReference type="Gene3D" id="1.10.150.130">
    <property type="match status" value="1"/>
</dbReference>
<dbReference type="EMBL" id="SNXW01000012">
    <property type="protein sequence ID" value="TDP79542.1"/>
    <property type="molecule type" value="Genomic_DNA"/>
</dbReference>
<dbReference type="Pfam" id="PF02899">
    <property type="entry name" value="Phage_int_SAM_1"/>
    <property type="match status" value="1"/>
</dbReference>
<dbReference type="InterPro" id="IPR010998">
    <property type="entry name" value="Integrase_recombinase_N"/>
</dbReference>
<dbReference type="PANTHER" id="PTHR30349:SF64">
    <property type="entry name" value="PROPHAGE INTEGRASE INTD-RELATED"/>
    <property type="match status" value="1"/>
</dbReference>
<dbReference type="SUPFAM" id="SSF47823">
    <property type="entry name" value="lambda integrase-like, N-terminal domain"/>
    <property type="match status" value="1"/>
</dbReference>
<feature type="domain" description="Core-binding (CB)" evidence="7">
    <location>
        <begin position="6"/>
        <end position="99"/>
    </location>
</feature>
<evidence type="ECO:0000313" key="8">
    <source>
        <dbReference type="EMBL" id="TDP79542.1"/>
    </source>
</evidence>
<evidence type="ECO:0000313" key="9">
    <source>
        <dbReference type="Proteomes" id="UP000294593"/>
    </source>
</evidence>
<dbReference type="InterPro" id="IPR002104">
    <property type="entry name" value="Integrase_catalytic"/>
</dbReference>
<evidence type="ECO:0000256" key="4">
    <source>
        <dbReference type="ARBA" id="ARBA00023172"/>
    </source>
</evidence>
<feature type="domain" description="Tyr recombinase" evidence="6">
    <location>
        <begin position="123"/>
        <end position="308"/>
    </location>
</feature>
<keyword evidence="3 5" id="KW-0238">DNA-binding</keyword>
<evidence type="ECO:0000256" key="1">
    <source>
        <dbReference type="ARBA" id="ARBA00008857"/>
    </source>
</evidence>
<keyword evidence="4" id="KW-0233">DNA recombination</keyword>
<evidence type="ECO:0000256" key="5">
    <source>
        <dbReference type="PROSITE-ProRule" id="PRU01248"/>
    </source>
</evidence>
<dbReference type="Proteomes" id="UP000294593">
    <property type="component" value="Unassembled WGS sequence"/>
</dbReference>
<evidence type="ECO:0000259" key="6">
    <source>
        <dbReference type="PROSITE" id="PS51898"/>
    </source>
</evidence>
<dbReference type="SUPFAM" id="SSF56349">
    <property type="entry name" value="DNA breaking-rejoining enzymes"/>
    <property type="match status" value="1"/>
</dbReference>